<dbReference type="GO" id="GO:0004497">
    <property type="term" value="F:monooxygenase activity"/>
    <property type="evidence" value="ECO:0007669"/>
    <property type="project" value="UniProtKB-KW"/>
</dbReference>
<protein>
    <recommendedName>
        <fullName evidence="15">Cytochrome P450</fullName>
    </recommendedName>
</protein>
<dbReference type="InterPro" id="IPR050476">
    <property type="entry name" value="Insect_CytP450_Detox"/>
</dbReference>
<keyword evidence="11" id="KW-0503">Monooxygenase</keyword>
<dbReference type="AlphaFoldDB" id="A0A8K0G4Z8"/>
<evidence type="ECO:0000256" key="9">
    <source>
        <dbReference type="ARBA" id="ARBA00023002"/>
    </source>
</evidence>
<evidence type="ECO:0000313" key="14">
    <source>
        <dbReference type="Proteomes" id="UP000801492"/>
    </source>
</evidence>
<evidence type="ECO:0000256" key="8">
    <source>
        <dbReference type="ARBA" id="ARBA00022848"/>
    </source>
</evidence>
<sequence length="70" mass="7999">GDTIVAQAGQFYTAGFETVSTTMSFTLYEICLQRDIQDRIRSEIKDSLIKYGELTYEGIQEMKYLNMAVC</sequence>
<evidence type="ECO:0000256" key="12">
    <source>
        <dbReference type="ARBA" id="ARBA00023136"/>
    </source>
</evidence>
<keyword evidence="12" id="KW-0472">Membrane</keyword>
<keyword evidence="10" id="KW-0408">Iron</keyword>
<dbReference type="OrthoDB" id="2789670at2759"/>
<feature type="non-terminal residue" evidence="13">
    <location>
        <position position="1"/>
    </location>
</feature>
<evidence type="ECO:0000313" key="13">
    <source>
        <dbReference type="EMBL" id="KAF2888657.1"/>
    </source>
</evidence>
<dbReference type="InterPro" id="IPR001128">
    <property type="entry name" value="Cyt_P450"/>
</dbReference>
<organism evidence="13 14">
    <name type="scientific">Ignelater luminosus</name>
    <name type="common">Cucubano</name>
    <name type="synonym">Pyrophorus luminosus</name>
    <dbReference type="NCBI Taxonomy" id="2038154"/>
    <lineage>
        <taxon>Eukaryota</taxon>
        <taxon>Metazoa</taxon>
        <taxon>Ecdysozoa</taxon>
        <taxon>Arthropoda</taxon>
        <taxon>Hexapoda</taxon>
        <taxon>Insecta</taxon>
        <taxon>Pterygota</taxon>
        <taxon>Neoptera</taxon>
        <taxon>Endopterygota</taxon>
        <taxon>Coleoptera</taxon>
        <taxon>Polyphaga</taxon>
        <taxon>Elateriformia</taxon>
        <taxon>Elateroidea</taxon>
        <taxon>Elateridae</taxon>
        <taxon>Agrypninae</taxon>
        <taxon>Pyrophorini</taxon>
        <taxon>Ignelater</taxon>
    </lineage>
</organism>
<dbReference type="GO" id="GO:0005789">
    <property type="term" value="C:endoplasmic reticulum membrane"/>
    <property type="evidence" value="ECO:0007669"/>
    <property type="project" value="UniProtKB-SubCell"/>
</dbReference>
<comment type="caution">
    <text evidence="13">The sequence shown here is derived from an EMBL/GenBank/DDBJ whole genome shotgun (WGS) entry which is preliminary data.</text>
</comment>
<dbReference type="InterPro" id="IPR036396">
    <property type="entry name" value="Cyt_P450_sf"/>
</dbReference>
<evidence type="ECO:0000256" key="4">
    <source>
        <dbReference type="ARBA" id="ARBA00010617"/>
    </source>
</evidence>
<comment type="cofactor">
    <cofactor evidence="1">
        <name>heme</name>
        <dbReference type="ChEBI" id="CHEBI:30413"/>
    </cofactor>
</comment>
<evidence type="ECO:0000256" key="1">
    <source>
        <dbReference type="ARBA" id="ARBA00001971"/>
    </source>
</evidence>
<proteinExistence type="inferred from homology"/>
<dbReference type="PANTHER" id="PTHR24292">
    <property type="entry name" value="CYTOCHROME P450"/>
    <property type="match status" value="1"/>
</dbReference>
<keyword evidence="5" id="KW-0349">Heme</keyword>
<evidence type="ECO:0000256" key="6">
    <source>
        <dbReference type="ARBA" id="ARBA00022723"/>
    </source>
</evidence>
<dbReference type="Pfam" id="PF00067">
    <property type="entry name" value="p450"/>
    <property type="match status" value="1"/>
</dbReference>
<dbReference type="EMBL" id="VTPC01075138">
    <property type="protein sequence ID" value="KAF2888657.1"/>
    <property type="molecule type" value="Genomic_DNA"/>
</dbReference>
<dbReference type="PANTHER" id="PTHR24292:SF45">
    <property type="entry name" value="CYTOCHROME P450 6G1-RELATED"/>
    <property type="match status" value="1"/>
</dbReference>
<dbReference type="SUPFAM" id="SSF48264">
    <property type="entry name" value="Cytochrome P450"/>
    <property type="match status" value="1"/>
</dbReference>
<evidence type="ECO:0000256" key="3">
    <source>
        <dbReference type="ARBA" id="ARBA00004406"/>
    </source>
</evidence>
<name>A0A8K0G4Z8_IGNLU</name>
<feature type="non-terminal residue" evidence="13">
    <location>
        <position position="70"/>
    </location>
</feature>
<evidence type="ECO:0000256" key="7">
    <source>
        <dbReference type="ARBA" id="ARBA00022824"/>
    </source>
</evidence>
<gene>
    <name evidence="13" type="ORF">ILUMI_17516</name>
</gene>
<dbReference type="GO" id="GO:0016705">
    <property type="term" value="F:oxidoreductase activity, acting on paired donors, with incorporation or reduction of molecular oxygen"/>
    <property type="evidence" value="ECO:0007669"/>
    <property type="project" value="InterPro"/>
</dbReference>
<comment type="subcellular location">
    <subcellularLocation>
        <location evidence="3">Endoplasmic reticulum membrane</location>
        <topology evidence="3">Peripheral membrane protein</topology>
    </subcellularLocation>
    <subcellularLocation>
        <location evidence="2">Microsome membrane</location>
        <topology evidence="2">Peripheral membrane protein</topology>
    </subcellularLocation>
</comment>
<keyword evidence="14" id="KW-1185">Reference proteome</keyword>
<dbReference type="GO" id="GO:0005506">
    <property type="term" value="F:iron ion binding"/>
    <property type="evidence" value="ECO:0007669"/>
    <property type="project" value="InterPro"/>
</dbReference>
<keyword evidence="9" id="KW-0560">Oxidoreductase</keyword>
<evidence type="ECO:0000256" key="10">
    <source>
        <dbReference type="ARBA" id="ARBA00023004"/>
    </source>
</evidence>
<dbReference type="Gene3D" id="1.10.630.10">
    <property type="entry name" value="Cytochrome P450"/>
    <property type="match status" value="1"/>
</dbReference>
<dbReference type="Proteomes" id="UP000801492">
    <property type="component" value="Unassembled WGS sequence"/>
</dbReference>
<evidence type="ECO:0000256" key="2">
    <source>
        <dbReference type="ARBA" id="ARBA00004174"/>
    </source>
</evidence>
<accession>A0A8K0G4Z8</accession>
<keyword evidence="8" id="KW-0492">Microsome</keyword>
<reference evidence="13" key="1">
    <citation type="submission" date="2019-08" db="EMBL/GenBank/DDBJ databases">
        <title>The genome of the North American firefly Photinus pyralis.</title>
        <authorList>
            <consortium name="Photinus pyralis genome working group"/>
            <person name="Fallon T.R."/>
            <person name="Sander Lower S.E."/>
            <person name="Weng J.-K."/>
        </authorList>
    </citation>
    <scope>NUCLEOTIDE SEQUENCE</scope>
    <source>
        <strain evidence="13">TRF0915ILg1</strain>
        <tissue evidence="13">Whole body</tissue>
    </source>
</reference>
<keyword evidence="7" id="KW-0256">Endoplasmic reticulum</keyword>
<keyword evidence="6" id="KW-0479">Metal-binding</keyword>
<evidence type="ECO:0008006" key="15">
    <source>
        <dbReference type="Google" id="ProtNLM"/>
    </source>
</evidence>
<evidence type="ECO:0000256" key="5">
    <source>
        <dbReference type="ARBA" id="ARBA00022617"/>
    </source>
</evidence>
<evidence type="ECO:0000256" key="11">
    <source>
        <dbReference type="ARBA" id="ARBA00023033"/>
    </source>
</evidence>
<dbReference type="GO" id="GO:0020037">
    <property type="term" value="F:heme binding"/>
    <property type="evidence" value="ECO:0007669"/>
    <property type="project" value="InterPro"/>
</dbReference>
<comment type="similarity">
    <text evidence="4">Belongs to the cytochrome P450 family.</text>
</comment>